<dbReference type="EMBL" id="JAGIOA010000001">
    <property type="protein sequence ID" value="MBP2377296.1"/>
    <property type="molecule type" value="Genomic_DNA"/>
</dbReference>
<proteinExistence type="predicted"/>
<dbReference type="RefSeq" id="WP_210096664.1">
    <property type="nucleotide sequence ID" value="NZ_BAAAIO010000001.1"/>
</dbReference>
<protein>
    <submittedName>
        <fullName evidence="2">Uncharacterized protein</fullName>
    </submittedName>
</protein>
<name>A0ABS4WM76_9MICO</name>
<sequence>MEERTMWRTWKPYAVLAVLAIGGIWWWNAQSPFATLQDGSYSCTGVYVNEDSKYEILVDSAGQRYSGTARVEGGELVELAGATPLTTTQISRLMLKSTGTTKFHVTDDPATKMYNAIACELAG</sequence>
<comment type="caution">
    <text evidence="2">The sequence shown here is derived from an EMBL/GenBank/DDBJ whole genome shotgun (WGS) entry which is preliminary data.</text>
</comment>
<keyword evidence="1" id="KW-1133">Transmembrane helix</keyword>
<keyword evidence="3" id="KW-1185">Reference proteome</keyword>
<gene>
    <name evidence="2" type="ORF">JOF42_000791</name>
</gene>
<feature type="transmembrane region" description="Helical" evidence="1">
    <location>
        <begin position="12"/>
        <end position="28"/>
    </location>
</feature>
<evidence type="ECO:0000313" key="3">
    <source>
        <dbReference type="Proteomes" id="UP000703720"/>
    </source>
</evidence>
<evidence type="ECO:0000256" key="1">
    <source>
        <dbReference type="SAM" id="Phobius"/>
    </source>
</evidence>
<keyword evidence="1" id="KW-0812">Transmembrane</keyword>
<organism evidence="2 3">
    <name type="scientific">Microbacterium phyllosphaerae</name>
    <dbReference type="NCBI Taxonomy" id="124798"/>
    <lineage>
        <taxon>Bacteria</taxon>
        <taxon>Bacillati</taxon>
        <taxon>Actinomycetota</taxon>
        <taxon>Actinomycetes</taxon>
        <taxon>Micrococcales</taxon>
        <taxon>Microbacteriaceae</taxon>
        <taxon>Microbacterium</taxon>
    </lineage>
</organism>
<evidence type="ECO:0000313" key="2">
    <source>
        <dbReference type="EMBL" id="MBP2377296.1"/>
    </source>
</evidence>
<keyword evidence="1" id="KW-0472">Membrane</keyword>
<reference evidence="2 3" key="1">
    <citation type="submission" date="2021-03" db="EMBL/GenBank/DDBJ databases">
        <title>Sequencing the genomes of 1000 actinobacteria strains.</title>
        <authorList>
            <person name="Klenk H.-P."/>
        </authorList>
    </citation>
    <scope>NUCLEOTIDE SEQUENCE [LARGE SCALE GENOMIC DNA]</scope>
    <source>
        <strain evidence="2 3">DSM 13468</strain>
    </source>
</reference>
<accession>A0ABS4WM76</accession>
<dbReference type="Proteomes" id="UP000703720">
    <property type="component" value="Unassembled WGS sequence"/>
</dbReference>